<reference evidence="1 2" key="2">
    <citation type="journal article" date="2010" name="Nucleic Acids Res.">
        <title>BeetleBase in 2010: revisions to provide comprehensive genomic information for Tribolium castaneum.</title>
        <authorList>
            <person name="Kim H.S."/>
            <person name="Murphy T."/>
            <person name="Xia J."/>
            <person name="Caragea D."/>
            <person name="Park Y."/>
            <person name="Beeman R.W."/>
            <person name="Lorenzen M.D."/>
            <person name="Butcher S."/>
            <person name="Manak J.R."/>
            <person name="Brown S.J."/>
        </authorList>
    </citation>
    <scope>GENOME REANNOTATION</scope>
    <source>
        <strain evidence="1 2">Georgia GA2</strain>
    </source>
</reference>
<evidence type="ECO:0000313" key="1">
    <source>
        <dbReference type="EMBL" id="EFA02205.1"/>
    </source>
</evidence>
<reference evidence="1 2" key="1">
    <citation type="journal article" date="2008" name="Nature">
        <title>The genome of the model beetle and pest Tribolium castaneum.</title>
        <authorList>
            <consortium name="Tribolium Genome Sequencing Consortium"/>
            <person name="Richards S."/>
            <person name="Gibbs R.A."/>
            <person name="Weinstock G.M."/>
            <person name="Brown S.J."/>
            <person name="Denell R."/>
            <person name="Beeman R.W."/>
            <person name="Gibbs R."/>
            <person name="Beeman R.W."/>
            <person name="Brown S.J."/>
            <person name="Bucher G."/>
            <person name="Friedrich M."/>
            <person name="Grimmelikhuijzen C.J."/>
            <person name="Klingler M."/>
            <person name="Lorenzen M."/>
            <person name="Richards S."/>
            <person name="Roth S."/>
            <person name="Schroder R."/>
            <person name="Tautz D."/>
            <person name="Zdobnov E.M."/>
            <person name="Muzny D."/>
            <person name="Gibbs R.A."/>
            <person name="Weinstock G.M."/>
            <person name="Attaway T."/>
            <person name="Bell S."/>
            <person name="Buhay C.J."/>
            <person name="Chandrabose M.N."/>
            <person name="Chavez D."/>
            <person name="Clerk-Blankenburg K.P."/>
            <person name="Cree A."/>
            <person name="Dao M."/>
            <person name="Davis C."/>
            <person name="Chacko J."/>
            <person name="Dinh H."/>
            <person name="Dugan-Rocha S."/>
            <person name="Fowler G."/>
            <person name="Garner T.T."/>
            <person name="Garnes J."/>
            <person name="Gnirke A."/>
            <person name="Hawes A."/>
            <person name="Hernandez J."/>
            <person name="Hines S."/>
            <person name="Holder M."/>
            <person name="Hume J."/>
            <person name="Jhangiani S.N."/>
            <person name="Joshi V."/>
            <person name="Khan Z.M."/>
            <person name="Jackson L."/>
            <person name="Kovar C."/>
            <person name="Kowis A."/>
            <person name="Lee S."/>
            <person name="Lewis L.R."/>
            <person name="Margolis J."/>
            <person name="Morgan M."/>
            <person name="Nazareth L.V."/>
            <person name="Nguyen N."/>
            <person name="Okwuonu G."/>
            <person name="Parker D."/>
            <person name="Richards S."/>
            <person name="Ruiz S.J."/>
            <person name="Santibanez J."/>
            <person name="Savard J."/>
            <person name="Scherer S.E."/>
            <person name="Schneider B."/>
            <person name="Sodergren E."/>
            <person name="Tautz D."/>
            <person name="Vattahil S."/>
            <person name="Villasana D."/>
            <person name="White C.S."/>
            <person name="Wright R."/>
            <person name="Park Y."/>
            <person name="Beeman R.W."/>
            <person name="Lord J."/>
            <person name="Oppert B."/>
            <person name="Lorenzen M."/>
            <person name="Brown S."/>
            <person name="Wang L."/>
            <person name="Savard J."/>
            <person name="Tautz D."/>
            <person name="Richards S."/>
            <person name="Weinstock G."/>
            <person name="Gibbs R.A."/>
            <person name="Liu Y."/>
            <person name="Worley K."/>
            <person name="Weinstock G."/>
            <person name="Elsik C.G."/>
            <person name="Reese J.T."/>
            <person name="Elhaik E."/>
            <person name="Landan G."/>
            <person name="Graur D."/>
            <person name="Arensburger P."/>
            <person name="Atkinson P."/>
            <person name="Beeman R.W."/>
            <person name="Beidler J."/>
            <person name="Brown S.J."/>
            <person name="Demuth J.P."/>
            <person name="Drury D.W."/>
            <person name="Du Y.Z."/>
            <person name="Fujiwara H."/>
            <person name="Lorenzen M."/>
            <person name="Maselli V."/>
            <person name="Osanai M."/>
            <person name="Park Y."/>
            <person name="Robertson H.M."/>
            <person name="Tu Z."/>
            <person name="Wang J.J."/>
            <person name="Wang S."/>
            <person name="Richards S."/>
            <person name="Song H."/>
            <person name="Zhang L."/>
            <person name="Sodergren E."/>
            <person name="Werner D."/>
            <person name="Stanke M."/>
            <person name="Morgenstern B."/>
            <person name="Solovyev V."/>
            <person name="Kosarev P."/>
            <person name="Brown G."/>
            <person name="Chen H.C."/>
            <person name="Ermolaeva O."/>
            <person name="Hlavina W."/>
            <person name="Kapustin Y."/>
            <person name="Kiryutin B."/>
            <person name="Kitts P."/>
            <person name="Maglott D."/>
            <person name="Pruitt K."/>
            <person name="Sapojnikov V."/>
            <person name="Souvorov A."/>
            <person name="Mackey A.J."/>
            <person name="Waterhouse R.M."/>
            <person name="Wyder S."/>
            <person name="Zdobnov E.M."/>
            <person name="Zdobnov E.M."/>
            <person name="Wyder S."/>
            <person name="Kriventseva E.V."/>
            <person name="Kadowaki T."/>
            <person name="Bork P."/>
            <person name="Aranda M."/>
            <person name="Bao R."/>
            <person name="Beermann A."/>
            <person name="Berns N."/>
            <person name="Bolognesi R."/>
            <person name="Bonneton F."/>
            <person name="Bopp D."/>
            <person name="Brown S.J."/>
            <person name="Bucher G."/>
            <person name="Butts T."/>
            <person name="Chaumot A."/>
            <person name="Denell R.E."/>
            <person name="Ferrier D.E."/>
            <person name="Friedrich M."/>
            <person name="Gordon C.M."/>
            <person name="Jindra M."/>
            <person name="Klingler M."/>
            <person name="Lan Q."/>
            <person name="Lattorff H.M."/>
            <person name="Laudet V."/>
            <person name="von Levetsow C."/>
            <person name="Liu Z."/>
            <person name="Lutz R."/>
            <person name="Lynch J.A."/>
            <person name="da Fonseca R.N."/>
            <person name="Posnien N."/>
            <person name="Reuter R."/>
            <person name="Roth S."/>
            <person name="Savard J."/>
            <person name="Schinko J.B."/>
            <person name="Schmitt C."/>
            <person name="Schoppmeier M."/>
            <person name="Schroder R."/>
            <person name="Shippy T.D."/>
            <person name="Simonnet F."/>
            <person name="Marques-Souza H."/>
            <person name="Tautz D."/>
            <person name="Tomoyasu Y."/>
            <person name="Trauner J."/>
            <person name="Van der Zee M."/>
            <person name="Vervoort M."/>
            <person name="Wittkopp N."/>
            <person name="Wimmer E.A."/>
            <person name="Yang X."/>
            <person name="Jones A.K."/>
            <person name="Sattelle D.B."/>
            <person name="Ebert P.R."/>
            <person name="Nelson D."/>
            <person name="Scott J.G."/>
            <person name="Beeman R.W."/>
            <person name="Muthukrishnan S."/>
            <person name="Kramer K.J."/>
            <person name="Arakane Y."/>
            <person name="Beeman R.W."/>
            <person name="Zhu Q."/>
            <person name="Hogenkamp D."/>
            <person name="Dixit R."/>
            <person name="Oppert B."/>
            <person name="Jiang H."/>
            <person name="Zou Z."/>
            <person name="Marshall J."/>
            <person name="Elpidina E."/>
            <person name="Vinokurov K."/>
            <person name="Oppert C."/>
            <person name="Zou Z."/>
            <person name="Evans J."/>
            <person name="Lu Z."/>
            <person name="Zhao P."/>
            <person name="Sumathipala N."/>
            <person name="Altincicek B."/>
            <person name="Vilcinskas A."/>
            <person name="Williams M."/>
            <person name="Hultmark D."/>
            <person name="Hetru C."/>
            <person name="Jiang H."/>
            <person name="Grimmelikhuijzen C.J."/>
            <person name="Hauser F."/>
            <person name="Cazzamali G."/>
            <person name="Williamson M."/>
            <person name="Park Y."/>
            <person name="Li B."/>
            <person name="Tanaka Y."/>
            <person name="Predel R."/>
            <person name="Neupert S."/>
            <person name="Schachtner J."/>
            <person name="Verleyen P."/>
            <person name="Raible F."/>
            <person name="Bork P."/>
            <person name="Friedrich M."/>
            <person name="Walden K.K."/>
            <person name="Robertson H.M."/>
            <person name="Angeli S."/>
            <person name="Foret S."/>
            <person name="Bucher G."/>
            <person name="Schuetz S."/>
            <person name="Maleszka R."/>
            <person name="Wimmer E.A."/>
            <person name="Beeman R.W."/>
            <person name="Lorenzen M."/>
            <person name="Tomoyasu Y."/>
            <person name="Miller S.C."/>
            <person name="Grossmann D."/>
            <person name="Bucher G."/>
        </authorList>
    </citation>
    <scope>NUCLEOTIDE SEQUENCE [LARGE SCALE GENOMIC DNA]</scope>
    <source>
        <strain evidence="1 2">Georgia GA2</strain>
    </source>
</reference>
<sequence length="298" mass="34736">MAYSMFECPKLHNARSLKFYTEECEHHLSFRHKNLPPDFDLDRYQPQNFKQSADSDSYSVQAHTSRHKRCPIYNHIYVSLTDQNDGDFVPKSRKKPKTKSKKSVIEKLEETYWANWKPDKNDSMSSKKSLEIQVIKSAPVKSRRKKIQIYPSFGDHLDETQVEKIKITSKCQEIQTDDVLEISKLTEDAETDTQDTLVAKKSEEELDDNKFLKHTDSFILNLKKQHEEKETFEQPKCIRLYKKPGKLTSKNYTRGGSYPLKSCLKKDSSFGKGGHRLGRPGSPLIVSSTFRYSRTHRY</sequence>
<dbReference type="AlphaFoldDB" id="D2A2I6"/>
<proteinExistence type="predicted"/>
<dbReference type="OrthoDB" id="6732935at2759"/>
<dbReference type="Proteomes" id="UP000007266">
    <property type="component" value="Linkage group 4"/>
</dbReference>
<dbReference type="KEGG" id="tca:657564"/>
<keyword evidence="2" id="KW-1185">Reference proteome</keyword>
<dbReference type="InParanoid" id="D2A2I6"/>
<dbReference type="EMBL" id="KQ971338">
    <property type="protein sequence ID" value="EFA02205.1"/>
    <property type="molecule type" value="Genomic_DNA"/>
</dbReference>
<organism evidence="1 2">
    <name type="scientific">Tribolium castaneum</name>
    <name type="common">Red flour beetle</name>
    <dbReference type="NCBI Taxonomy" id="7070"/>
    <lineage>
        <taxon>Eukaryota</taxon>
        <taxon>Metazoa</taxon>
        <taxon>Ecdysozoa</taxon>
        <taxon>Arthropoda</taxon>
        <taxon>Hexapoda</taxon>
        <taxon>Insecta</taxon>
        <taxon>Pterygota</taxon>
        <taxon>Neoptera</taxon>
        <taxon>Endopterygota</taxon>
        <taxon>Coleoptera</taxon>
        <taxon>Polyphaga</taxon>
        <taxon>Cucujiformia</taxon>
        <taxon>Tenebrionidae</taxon>
        <taxon>Tenebrionidae incertae sedis</taxon>
        <taxon>Tribolium</taxon>
    </lineage>
</organism>
<accession>D2A2I6</accession>
<dbReference type="HOGENOM" id="CLU_934856_0_0_1"/>
<evidence type="ECO:0000313" key="2">
    <source>
        <dbReference type="Proteomes" id="UP000007266"/>
    </source>
</evidence>
<gene>
    <name evidence="1" type="primary">AUGUSTUS-3.0.2_07863</name>
    <name evidence="1" type="ORF">TcasGA2_TC007863</name>
</gene>
<name>D2A2I6_TRICA</name>
<protein>
    <submittedName>
        <fullName evidence="1">Uncharacterized protein</fullName>
    </submittedName>
</protein>